<dbReference type="InterPro" id="IPR029016">
    <property type="entry name" value="GAF-like_dom_sf"/>
</dbReference>
<evidence type="ECO:0000256" key="8">
    <source>
        <dbReference type="SAM" id="Coils"/>
    </source>
</evidence>
<evidence type="ECO:0000313" key="11">
    <source>
        <dbReference type="EMBL" id="QTD57387.1"/>
    </source>
</evidence>
<keyword evidence="7" id="KW-0067">ATP-binding</keyword>
<sequence>MQQKNISTPFEDERLATLDSYKIMDSPPEVAFDRLTRLAADIFEVPMASVSLIDDKRQWFKSAVGLDERETPRDVAFCSHIIEHREAMVIEDASNDSRFDCNPLVTGPPFIAFYAGYPLISPNGMVIGTLWIGDKKNRRRPSDDQLDRLRSMAEIVMSELELRREVEQRKAAQQEAAQSRLDLELALALSSTASWTLNLSNDKVSWGGAYFKVWGKDADQALTTGDEAFARIHPEDRERIRNAMNEAALPDSKGYEESFRIVLPSGETRWLSGRGNFVRNRNYDAITGINYDITKTIIQQEEQKLHTRELHHRLRNLFATLQSIMTLTKNSATSIDDYIERIEGRLRALNRAQQILLDANFVTGSFAALVNDLCATYPRITWAGPDISLPENAMVSISLVLNELATNAAKYGALNHEDGTVTINWTITDDAPAKKQTITLLWQEQGGPALPASPSKTGFGSSLIDHSVGRNLKGEIVRDWQKDGLVCSISFPLAESEH</sequence>
<dbReference type="Proteomes" id="UP000663923">
    <property type="component" value="Chromosome"/>
</dbReference>
<keyword evidence="6" id="KW-0418">Kinase</keyword>
<keyword evidence="4" id="KW-0808">Transferase</keyword>
<comment type="catalytic activity">
    <reaction evidence="1">
        <text>ATP + protein L-histidine = ADP + protein N-phospho-L-histidine.</text>
        <dbReference type="EC" id="2.7.13.3"/>
    </reaction>
</comment>
<dbReference type="EC" id="2.7.13.3" evidence="2"/>
<dbReference type="Gene3D" id="3.30.565.10">
    <property type="entry name" value="Histidine kinase-like ATPase, C-terminal domain"/>
    <property type="match status" value="1"/>
</dbReference>
<dbReference type="SMART" id="SM00911">
    <property type="entry name" value="HWE_HK"/>
    <property type="match status" value="1"/>
</dbReference>
<dbReference type="Pfam" id="PF01590">
    <property type="entry name" value="GAF"/>
    <property type="match status" value="1"/>
</dbReference>
<accession>A0ABX7TAF6</accession>
<evidence type="ECO:0000256" key="7">
    <source>
        <dbReference type="ARBA" id="ARBA00022840"/>
    </source>
</evidence>
<dbReference type="InterPro" id="IPR035965">
    <property type="entry name" value="PAS-like_dom_sf"/>
</dbReference>
<keyword evidence="12" id="KW-1185">Reference proteome</keyword>
<dbReference type="SUPFAM" id="SSF55781">
    <property type="entry name" value="GAF domain-like"/>
    <property type="match status" value="1"/>
</dbReference>
<feature type="coiled-coil region" evidence="8">
    <location>
        <begin position="155"/>
        <end position="182"/>
    </location>
</feature>
<dbReference type="SUPFAM" id="SSF55874">
    <property type="entry name" value="ATPase domain of HSP90 chaperone/DNA topoisomerase II/histidine kinase"/>
    <property type="match status" value="1"/>
</dbReference>
<evidence type="ECO:0000313" key="12">
    <source>
        <dbReference type="Proteomes" id="UP000663923"/>
    </source>
</evidence>
<feature type="domain" description="GAF" evidence="9">
    <location>
        <begin position="27"/>
        <end position="170"/>
    </location>
</feature>
<evidence type="ECO:0000256" key="3">
    <source>
        <dbReference type="ARBA" id="ARBA00022553"/>
    </source>
</evidence>
<evidence type="ECO:0000256" key="2">
    <source>
        <dbReference type="ARBA" id="ARBA00012438"/>
    </source>
</evidence>
<evidence type="ECO:0000256" key="5">
    <source>
        <dbReference type="ARBA" id="ARBA00022741"/>
    </source>
</evidence>
<dbReference type="PANTHER" id="PTHR43102">
    <property type="entry name" value="SLR1143 PROTEIN"/>
    <property type="match status" value="1"/>
</dbReference>
<dbReference type="InterPro" id="IPR013655">
    <property type="entry name" value="PAS_fold_3"/>
</dbReference>
<organism evidence="11 12">
    <name type="scientific">Parasphingorhabdus cellanae</name>
    <dbReference type="NCBI Taxonomy" id="2806553"/>
    <lineage>
        <taxon>Bacteria</taxon>
        <taxon>Pseudomonadati</taxon>
        <taxon>Pseudomonadota</taxon>
        <taxon>Alphaproteobacteria</taxon>
        <taxon>Sphingomonadales</taxon>
        <taxon>Sphingomonadaceae</taxon>
        <taxon>Parasphingorhabdus</taxon>
    </lineage>
</organism>
<proteinExistence type="predicted"/>
<dbReference type="Gene3D" id="3.30.450.40">
    <property type="match status" value="1"/>
</dbReference>
<dbReference type="Pfam" id="PF07536">
    <property type="entry name" value="HWE_HK"/>
    <property type="match status" value="1"/>
</dbReference>
<feature type="domain" description="Signal transduction histidine kinase HWE region" evidence="10">
    <location>
        <begin position="309"/>
        <end position="386"/>
    </location>
</feature>
<evidence type="ECO:0000256" key="1">
    <source>
        <dbReference type="ARBA" id="ARBA00000085"/>
    </source>
</evidence>
<protein>
    <recommendedName>
        <fullName evidence="2">histidine kinase</fullName>
        <ecNumber evidence="2">2.7.13.3</ecNumber>
    </recommendedName>
</protein>
<dbReference type="SUPFAM" id="SSF55785">
    <property type="entry name" value="PYP-like sensor domain (PAS domain)"/>
    <property type="match status" value="1"/>
</dbReference>
<name>A0ABX7TAF6_9SPHN</name>
<keyword evidence="8" id="KW-0175">Coiled coil</keyword>
<gene>
    <name evidence="11" type="ORF">J4G78_07635</name>
</gene>
<keyword evidence="5" id="KW-0547">Nucleotide-binding</keyword>
<evidence type="ECO:0000259" key="9">
    <source>
        <dbReference type="SMART" id="SM00065"/>
    </source>
</evidence>
<dbReference type="InterPro" id="IPR011102">
    <property type="entry name" value="Sig_transdc_His_kinase_HWE"/>
</dbReference>
<keyword evidence="3" id="KW-0597">Phosphoprotein</keyword>
<evidence type="ECO:0000259" key="10">
    <source>
        <dbReference type="SMART" id="SM00911"/>
    </source>
</evidence>
<dbReference type="RefSeq" id="WP_207989807.1">
    <property type="nucleotide sequence ID" value="NZ_CP071794.1"/>
</dbReference>
<dbReference type="EMBL" id="CP071794">
    <property type="protein sequence ID" value="QTD57387.1"/>
    <property type="molecule type" value="Genomic_DNA"/>
</dbReference>
<reference evidence="11 12" key="1">
    <citation type="submission" date="2021-03" db="EMBL/GenBank/DDBJ databases">
        <title>Complete genome of Parasphingorhabdus_sp.JHSY0214.</title>
        <authorList>
            <person name="Yoo J.H."/>
            <person name="Bae J.W."/>
        </authorList>
    </citation>
    <scope>NUCLEOTIDE SEQUENCE [LARGE SCALE GENOMIC DNA]</scope>
    <source>
        <strain evidence="11 12">JHSY0214</strain>
    </source>
</reference>
<dbReference type="PANTHER" id="PTHR43102:SF2">
    <property type="entry name" value="GAF DOMAIN-CONTAINING PROTEIN"/>
    <property type="match status" value="1"/>
</dbReference>
<dbReference type="Gene3D" id="2.10.70.100">
    <property type="match status" value="1"/>
</dbReference>
<dbReference type="SMART" id="SM00065">
    <property type="entry name" value="GAF"/>
    <property type="match status" value="1"/>
</dbReference>
<dbReference type="Pfam" id="PF08447">
    <property type="entry name" value="PAS_3"/>
    <property type="match status" value="1"/>
</dbReference>
<evidence type="ECO:0000256" key="6">
    <source>
        <dbReference type="ARBA" id="ARBA00022777"/>
    </source>
</evidence>
<dbReference type="InterPro" id="IPR003018">
    <property type="entry name" value="GAF"/>
</dbReference>
<dbReference type="Gene3D" id="3.30.450.20">
    <property type="entry name" value="PAS domain"/>
    <property type="match status" value="1"/>
</dbReference>
<evidence type="ECO:0000256" key="4">
    <source>
        <dbReference type="ARBA" id="ARBA00022679"/>
    </source>
</evidence>
<dbReference type="InterPro" id="IPR036890">
    <property type="entry name" value="HATPase_C_sf"/>
</dbReference>